<dbReference type="AlphaFoldDB" id="M3B6T0"/>
<reference evidence="2 3" key="1">
    <citation type="journal article" date="2012" name="PLoS Pathog.">
        <title>Diverse lifestyles and strategies of plant pathogenesis encoded in the genomes of eighteen Dothideomycetes fungi.</title>
        <authorList>
            <person name="Ohm R.A."/>
            <person name="Feau N."/>
            <person name="Henrissat B."/>
            <person name="Schoch C.L."/>
            <person name="Horwitz B.A."/>
            <person name="Barry K.W."/>
            <person name="Condon B.J."/>
            <person name="Copeland A.C."/>
            <person name="Dhillon B."/>
            <person name="Glaser F."/>
            <person name="Hesse C.N."/>
            <person name="Kosti I."/>
            <person name="LaButti K."/>
            <person name="Lindquist E.A."/>
            <person name="Lucas S."/>
            <person name="Salamov A.A."/>
            <person name="Bradshaw R.E."/>
            <person name="Ciuffetti L."/>
            <person name="Hamelin R.C."/>
            <person name="Kema G.H.J."/>
            <person name="Lawrence C."/>
            <person name="Scott J.A."/>
            <person name="Spatafora J.W."/>
            <person name="Turgeon B.G."/>
            <person name="de Wit P.J.G.M."/>
            <person name="Zhong S."/>
            <person name="Goodwin S.B."/>
            <person name="Grigoriev I.V."/>
        </authorList>
    </citation>
    <scope>NUCLEOTIDE SEQUENCE [LARGE SCALE GENOMIC DNA]</scope>
    <source>
        <strain evidence="2 3">SO2202</strain>
    </source>
</reference>
<name>M3B6T0_SPHMS</name>
<evidence type="ECO:0000313" key="3">
    <source>
        <dbReference type="Proteomes" id="UP000016931"/>
    </source>
</evidence>
<evidence type="ECO:0000256" key="1">
    <source>
        <dbReference type="SAM" id="MobiDB-lite"/>
    </source>
</evidence>
<dbReference type="GeneID" id="27897725"/>
<feature type="region of interest" description="Disordered" evidence="1">
    <location>
        <begin position="50"/>
        <end position="97"/>
    </location>
</feature>
<protein>
    <submittedName>
        <fullName evidence="2">Uncharacterized protein</fullName>
    </submittedName>
</protein>
<proteinExistence type="predicted"/>
<dbReference type="Proteomes" id="UP000016931">
    <property type="component" value="Unassembled WGS sequence"/>
</dbReference>
<accession>M3B6T0</accession>
<dbReference type="EMBL" id="KB456261">
    <property type="protein sequence ID" value="EMF15512.1"/>
    <property type="molecule type" value="Genomic_DNA"/>
</dbReference>
<feature type="compositionally biased region" description="Low complexity" evidence="1">
    <location>
        <begin position="62"/>
        <end position="77"/>
    </location>
</feature>
<dbReference type="RefSeq" id="XP_016763633.1">
    <property type="nucleotide sequence ID" value="XM_016900588.1"/>
</dbReference>
<sequence length="143" mass="15964">MPRSVAASPAEESSRKPQDLLVHIVEPAPPTRVTAAAAATSSLRQRFLDRLGRRHKKKKNNLKSLSSEDVSSTSSTTFGRRESPQSRQIGDTDVDGDDVRLERSLSYEQYLIHTRPRDIWLPLDPSVSPSDPAFKAAWKDARL</sequence>
<gene>
    <name evidence="2" type="ORF">SEPMUDRAFT_105763</name>
</gene>
<keyword evidence="3" id="KW-1185">Reference proteome</keyword>
<feature type="compositionally biased region" description="Basic residues" evidence="1">
    <location>
        <begin position="52"/>
        <end position="61"/>
    </location>
</feature>
<evidence type="ECO:0000313" key="2">
    <source>
        <dbReference type="EMBL" id="EMF15512.1"/>
    </source>
</evidence>
<organism evidence="2 3">
    <name type="scientific">Sphaerulina musiva (strain SO2202)</name>
    <name type="common">Poplar stem canker fungus</name>
    <name type="synonym">Septoria musiva</name>
    <dbReference type="NCBI Taxonomy" id="692275"/>
    <lineage>
        <taxon>Eukaryota</taxon>
        <taxon>Fungi</taxon>
        <taxon>Dikarya</taxon>
        <taxon>Ascomycota</taxon>
        <taxon>Pezizomycotina</taxon>
        <taxon>Dothideomycetes</taxon>
        <taxon>Dothideomycetidae</taxon>
        <taxon>Mycosphaerellales</taxon>
        <taxon>Mycosphaerellaceae</taxon>
        <taxon>Sphaerulina</taxon>
    </lineage>
</organism>
<dbReference type="HOGENOM" id="CLU_1807437_0_0_1"/>